<organism evidence="2 3">
    <name type="scientific">Cohnella cellulosilytica</name>
    <dbReference type="NCBI Taxonomy" id="986710"/>
    <lineage>
        <taxon>Bacteria</taxon>
        <taxon>Bacillati</taxon>
        <taxon>Bacillota</taxon>
        <taxon>Bacilli</taxon>
        <taxon>Bacillales</taxon>
        <taxon>Paenibacillaceae</taxon>
        <taxon>Cohnella</taxon>
    </lineage>
</organism>
<comment type="caution">
    <text evidence="2">The sequence shown here is derived from an EMBL/GenBank/DDBJ whole genome shotgun (WGS) entry which is preliminary data.</text>
</comment>
<protein>
    <submittedName>
        <fullName evidence="2">Uncharacterized protein</fullName>
    </submittedName>
</protein>
<keyword evidence="1" id="KW-1133">Transmembrane helix</keyword>
<feature type="transmembrane region" description="Helical" evidence="1">
    <location>
        <begin position="86"/>
        <end position="106"/>
    </location>
</feature>
<keyword evidence="1" id="KW-0472">Membrane</keyword>
<dbReference type="EMBL" id="JBHTAI010000001">
    <property type="protein sequence ID" value="MFC7147302.1"/>
    <property type="molecule type" value="Genomic_DNA"/>
</dbReference>
<feature type="transmembrane region" description="Helical" evidence="1">
    <location>
        <begin position="56"/>
        <end position="74"/>
    </location>
</feature>
<keyword evidence="3" id="KW-1185">Reference proteome</keyword>
<dbReference type="Proteomes" id="UP001596378">
    <property type="component" value="Unassembled WGS sequence"/>
</dbReference>
<evidence type="ECO:0000313" key="2">
    <source>
        <dbReference type="EMBL" id="MFC7147302.1"/>
    </source>
</evidence>
<accession>A0ABW2F577</accession>
<evidence type="ECO:0000313" key="3">
    <source>
        <dbReference type="Proteomes" id="UP001596378"/>
    </source>
</evidence>
<sequence length="209" mass="22294">MSPLYGAAFMWLIAAILWWSGWREEATRDSPNWATGLFLAVWPLAWLGQVPLAESAAVNGAWAWTLLFVALLGWRMPAARKWTSVSGGLLIGSIAFLAGRLALLSSGFATEASAWAIAAIIGLLAALLLRSASEQVLAITVCLVLKEAAGMLLRGQADAPPDLLPIESLQAWWIAVLGSRLWTACVKAAGELTRKWAIRSGGGRGGQRS</sequence>
<dbReference type="RefSeq" id="WP_378050578.1">
    <property type="nucleotide sequence ID" value="NZ_JBHMDN010000028.1"/>
</dbReference>
<feature type="transmembrane region" description="Helical" evidence="1">
    <location>
        <begin position="6"/>
        <end position="22"/>
    </location>
</feature>
<reference evidence="3" key="1">
    <citation type="journal article" date="2019" name="Int. J. Syst. Evol. Microbiol.">
        <title>The Global Catalogue of Microorganisms (GCM) 10K type strain sequencing project: providing services to taxonomists for standard genome sequencing and annotation.</title>
        <authorList>
            <consortium name="The Broad Institute Genomics Platform"/>
            <consortium name="The Broad Institute Genome Sequencing Center for Infectious Disease"/>
            <person name="Wu L."/>
            <person name="Ma J."/>
        </authorList>
    </citation>
    <scope>NUCLEOTIDE SEQUENCE [LARGE SCALE GENOMIC DNA]</scope>
    <source>
        <strain evidence="3">KCTC 12907</strain>
    </source>
</reference>
<feature type="transmembrane region" description="Helical" evidence="1">
    <location>
        <begin position="34"/>
        <end position="50"/>
    </location>
</feature>
<name>A0ABW2F577_9BACL</name>
<evidence type="ECO:0000256" key="1">
    <source>
        <dbReference type="SAM" id="Phobius"/>
    </source>
</evidence>
<gene>
    <name evidence="2" type="ORF">ACFQMJ_02045</name>
</gene>
<proteinExistence type="predicted"/>
<feature type="transmembrane region" description="Helical" evidence="1">
    <location>
        <begin position="112"/>
        <end position="129"/>
    </location>
</feature>
<keyword evidence="1" id="KW-0812">Transmembrane</keyword>